<proteinExistence type="predicted"/>
<evidence type="ECO:0008006" key="5">
    <source>
        <dbReference type="Google" id="ProtNLM"/>
    </source>
</evidence>
<protein>
    <recommendedName>
        <fullName evidence="5">Actin-like ATPase domain-containing protein</fullName>
    </recommendedName>
</protein>
<comment type="caution">
    <text evidence="3">The sequence shown here is derived from an EMBL/GenBank/DDBJ whole genome shotgun (WGS) entry which is preliminary data.</text>
</comment>
<dbReference type="EMBL" id="JBBBZM010000351">
    <property type="protein sequence ID" value="KAL0630881.1"/>
    <property type="molecule type" value="Genomic_DNA"/>
</dbReference>
<evidence type="ECO:0000256" key="2">
    <source>
        <dbReference type="ARBA" id="ARBA00022840"/>
    </source>
</evidence>
<dbReference type="Proteomes" id="UP001447188">
    <property type="component" value="Unassembled WGS sequence"/>
</dbReference>
<keyword evidence="4" id="KW-1185">Reference proteome</keyword>
<dbReference type="InterPro" id="IPR043129">
    <property type="entry name" value="ATPase_NBD"/>
</dbReference>
<dbReference type="Pfam" id="PF00012">
    <property type="entry name" value="HSP70"/>
    <property type="match status" value="1"/>
</dbReference>
<dbReference type="PRINTS" id="PR00301">
    <property type="entry name" value="HEATSHOCK70"/>
</dbReference>
<sequence length="501" mass="55322">MASNHRLKVGIDFGTTFSGISWIHTKKPEEVNVIMKWPGTTSAFAKVPSELSYTSDGKVRKWGYQLKLSEERIAWFKLLLQPMGYTSASSSMVTGTQKLATTKKPVEIVADYLSCLRVHFLEVISTSLGKAFLDATPIDYTLTVPAIWTDAAKAQTLEAAEKAGLGTKDTIQLMSEPDAAAAWTLLRDINPNNLKVGDSFVVVDCGGGTVDLISYEVQKLDPFTVKECAKGTGGICGSVFLNEGFIELVKSRTGPWFPKKAATRNRMVKEWEEVLKREFSNSEEDDIFSCPIGGIPDDIEMGIEDGAFIITREEMLGIFDPIIDKIIPLVQEQIDMVEVQNERDLHISAVLLVGGFGESKYLKQRLEKELTEGKGTKCSSIEILQPTNGWSAVSRGAALGIRISSRKARRHYGVSCAAPFIHGVHPLKNLIHDTYTGQAMCNNYMEWYIKKYEQVSEDEPKSVPFYRAVPIDDSLKFVTQVTDCGDDGAPEYTNDLGGASK</sequence>
<keyword evidence="1" id="KW-0547">Nucleotide-binding</keyword>
<name>A0ABR3G5J8_9PEZI</name>
<evidence type="ECO:0000256" key="1">
    <source>
        <dbReference type="ARBA" id="ARBA00022741"/>
    </source>
</evidence>
<evidence type="ECO:0000313" key="3">
    <source>
        <dbReference type="EMBL" id="KAL0630881.1"/>
    </source>
</evidence>
<dbReference type="CDD" id="cd10170">
    <property type="entry name" value="ASKHA_NBD_HSP70"/>
    <property type="match status" value="1"/>
</dbReference>
<dbReference type="PANTHER" id="PTHR14187">
    <property type="entry name" value="ALPHA KINASE/ELONGATION FACTOR 2 KINASE"/>
    <property type="match status" value="1"/>
</dbReference>
<reference evidence="3 4" key="1">
    <citation type="submission" date="2024-02" db="EMBL/GenBank/DDBJ databases">
        <title>Discinaceae phylogenomics.</title>
        <authorList>
            <person name="Dirks A.C."/>
            <person name="James T.Y."/>
        </authorList>
    </citation>
    <scope>NUCLEOTIDE SEQUENCE [LARGE SCALE GENOMIC DNA]</scope>
    <source>
        <strain evidence="3 4">ACD0624</strain>
    </source>
</reference>
<dbReference type="Gene3D" id="3.90.640.10">
    <property type="entry name" value="Actin, Chain A, domain 4"/>
    <property type="match status" value="1"/>
</dbReference>
<gene>
    <name evidence="3" type="ORF">Q9L58_010267</name>
</gene>
<dbReference type="PANTHER" id="PTHR14187:SF82">
    <property type="entry name" value="FAMILY CHAPERONE, PUTATIVE (AFU_ORTHOLOGUE AFUA_7G08575)-RELATED"/>
    <property type="match status" value="1"/>
</dbReference>
<evidence type="ECO:0000313" key="4">
    <source>
        <dbReference type="Proteomes" id="UP001447188"/>
    </source>
</evidence>
<organism evidence="3 4">
    <name type="scientific">Discina gigas</name>
    <dbReference type="NCBI Taxonomy" id="1032678"/>
    <lineage>
        <taxon>Eukaryota</taxon>
        <taxon>Fungi</taxon>
        <taxon>Dikarya</taxon>
        <taxon>Ascomycota</taxon>
        <taxon>Pezizomycotina</taxon>
        <taxon>Pezizomycetes</taxon>
        <taxon>Pezizales</taxon>
        <taxon>Discinaceae</taxon>
        <taxon>Discina</taxon>
    </lineage>
</organism>
<dbReference type="SUPFAM" id="SSF53067">
    <property type="entry name" value="Actin-like ATPase domain"/>
    <property type="match status" value="2"/>
</dbReference>
<dbReference type="Gene3D" id="3.30.420.40">
    <property type="match status" value="2"/>
</dbReference>
<dbReference type="InterPro" id="IPR013126">
    <property type="entry name" value="Hsp_70_fam"/>
</dbReference>
<accession>A0ABR3G5J8</accession>
<keyword evidence="2" id="KW-0067">ATP-binding</keyword>